<dbReference type="InterPro" id="IPR027948">
    <property type="entry name" value="DUF4436"/>
</dbReference>
<protein>
    <submittedName>
        <fullName evidence="3">Uncharacterized protein</fullName>
    </submittedName>
</protein>
<feature type="transmembrane region" description="Helical" evidence="2">
    <location>
        <begin position="308"/>
        <end position="333"/>
    </location>
</feature>
<feature type="region of interest" description="Disordered" evidence="1">
    <location>
        <begin position="16"/>
        <end position="40"/>
    </location>
</feature>
<proteinExistence type="predicted"/>
<evidence type="ECO:0000256" key="1">
    <source>
        <dbReference type="SAM" id="MobiDB-lite"/>
    </source>
</evidence>
<feature type="transmembrane region" description="Helical" evidence="2">
    <location>
        <begin position="67"/>
        <end position="90"/>
    </location>
</feature>
<accession>A0A550C676</accession>
<feature type="transmembrane region" description="Helical" evidence="2">
    <location>
        <begin position="345"/>
        <end position="363"/>
    </location>
</feature>
<keyword evidence="4" id="KW-1185">Reference proteome</keyword>
<dbReference type="Pfam" id="PF14494">
    <property type="entry name" value="DUF4436"/>
    <property type="match status" value="1"/>
</dbReference>
<organism evidence="3 4">
    <name type="scientific">Schizophyllum amplum</name>
    <dbReference type="NCBI Taxonomy" id="97359"/>
    <lineage>
        <taxon>Eukaryota</taxon>
        <taxon>Fungi</taxon>
        <taxon>Dikarya</taxon>
        <taxon>Basidiomycota</taxon>
        <taxon>Agaricomycotina</taxon>
        <taxon>Agaricomycetes</taxon>
        <taxon>Agaricomycetidae</taxon>
        <taxon>Agaricales</taxon>
        <taxon>Schizophyllaceae</taxon>
        <taxon>Schizophyllum</taxon>
    </lineage>
</organism>
<dbReference type="EMBL" id="VDMD01000022">
    <property type="protein sequence ID" value="TRM60297.1"/>
    <property type="molecule type" value="Genomic_DNA"/>
</dbReference>
<dbReference type="OrthoDB" id="2923771at2759"/>
<evidence type="ECO:0000313" key="3">
    <source>
        <dbReference type="EMBL" id="TRM60297.1"/>
    </source>
</evidence>
<dbReference type="AlphaFoldDB" id="A0A550C676"/>
<keyword evidence="2" id="KW-0472">Membrane</keyword>
<gene>
    <name evidence="3" type="ORF">BD626DRAFT_130393</name>
</gene>
<evidence type="ECO:0000313" key="4">
    <source>
        <dbReference type="Proteomes" id="UP000320762"/>
    </source>
</evidence>
<sequence>MSSSPYSDPLAIELKGRYDEPSSTEVPLMGADAKQRPRRPPITVAPRRMSRDWFSYMYKRRRSWPRILYVLIGIGLMLIWIGLILAFAHYQLKSEEKNSLGDSRNFNKKGSENGEVWFLKGVLRQLDTDERNLDVQWSGLLYHDNNNSLTPLVLKDRYPGGLNMYRDIRTIVDVNVTTDQDNGYLWFMLDNATATPIGNIGIREWDAFDTDIDLVEARESVWTQPMRGYPYDIWAGSIVIATNDIGNSMSIYNRSDALALSFDGVSLADSLLNWKVTATSETTCRDDNSPYCELHIDFDVRRPGLVKFTVIAVVVINWLSTVVIFLLTGEALLLRRLHIVEGTDVLGVLFSALFALPGVRSLLPGAPPFGSTIDLVGILPNVIIVSLCTSCWAAAKLSWRINKLYEEHVSEKKRQLSMGA</sequence>
<keyword evidence="2" id="KW-0812">Transmembrane</keyword>
<comment type="caution">
    <text evidence="3">The sequence shown here is derived from an EMBL/GenBank/DDBJ whole genome shotgun (WGS) entry which is preliminary data.</text>
</comment>
<feature type="transmembrane region" description="Helical" evidence="2">
    <location>
        <begin position="375"/>
        <end position="395"/>
    </location>
</feature>
<name>A0A550C676_9AGAR</name>
<dbReference type="Proteomes" id="UP000320762">
    <property type="component" value="Unassembled WGS sequence"/>
</dbReference>
<reference evidence="3 4" key="1">
    <citation type="journal article" date="2019" name="New Phytol.">
        <title>Comparative genomics reveals unique wood-decay strategies and fruiting body development in the Schizophyllaceae.</title>
        <authorList>
            <person name="Almasi E."/>
            <person name="Sahu N."/>
            <person name="Krizsan K."/>
            <person name="Balint B."/>
            <person name="Kovacs G.M."/>
            <person name="Kiss B."/>
            <person name="Cseklye J."/>
            <person name="Drula E."/>
            <person name="Henrissat B."/>
            <person name="Nagy I."/>
            <person name="Chovatia M."/>
            <person name="Adam C."/>
            <person name="LaButti K."/>
            <person name="Lipzen A."/>
            <person name="Riley R."/>
            <person name="Grigoriev I.V."/>
            <person name="Nagy L.G."/>
        </authorList>
    </citation>
    <scope>NUCLEOTIDE SEQUENCE [LARGE SCALE GENOMIC DNA]</scope>
    <source>
        <strain evidence="3 4">NL-1724</strain>
    </source>
</reference>
<keyword evidence="2" id="KW-1133">Transmembrane helix</keyword>
<evidence type="ECO:0000256" key="2">
    <source>
        <dbReference type="SAM" id="Phobius"/>
    </source>
</evidence>